<comment type="caution">
    <text evidence="1">The sequence shown here is derived from an EMBL/GenBank/DDBJ whole genome shotgun (WGS) entry which is preliminary data.</text>
</comment>
<evidence type="ECO:0008006" key="3">
    <source>
        <dbReference type="Google" id="ProtNLM"/>
    </source>
</evidence>
<protein>
    <recommendedName>
        <fullName evidence="3">C-type cytochrome biogenesis protein CcmI</fullName>
    </recommendedName>
</protein>
<evidence type="ECO:0000313" key="1">
    <source>
        <dbReference type="EMBL" id="HEF65828.1"/>
    </source>
</evidence>
<reference evidence="1" key="1">
    <citation type="journal article" date="2020" name="mSystems">
        <title>Genome- and Community-Level Interaction Insights into Carbon Utilization and Element Cycling Functions of Hydrothermarchaeota in Hydrothermal Sediment.</title>
        <authorList>
            <person name="Zhou Z."/>
            <person name="Liu Y."/>
            <person name="Xu W."/>
            <person name="Pan J."/>
            <person name="Luo Z.H."/>
            <person name="Li M."/>
        </authorList>
    </citation>
    <scope>NUCLEOTIDE SEQUENCE [LARGE SCALE GENOMIC DNA]</scope>
    <source>
        <strain evidence="2">SpSt-1065</strain>
        <strain evidence="1">SpSt-222</strain>
    </source>
</reference>
<evidence type="ECO:0000313" key="2">
    <source>
        <dbReference type="EMBL" id="HHM96455.1"/>
    </source>
</evidence>
<dbReference type="EMBL" id="DSJL01000011">
    <property type="protein sequence ID" value="HEF65828.1"/>
    <property type="molecule type" value="Genomic_DNA"/>
</dbReference>
<organism evidence="1">
    <name type="scientific">Thermomicrobium roseum</name>
    <dbReference type="NCBI Taxonomy" id="500"/>
    <lineage>
        <taxon>Bacteria</taxon>
        <taxon>Pseudomonadati</taxon>
        <taxon>Thermomicrobiota</taxon>
        <taxon>Thermomicrobia</taxon>
        <taxon>Thermomicrobiales</taxon>
        <taxon>Thermomicrobiaceae</taxon>
        <taxon>Thermomicrobium</taxon>
    </lineage>
</organism>
<name>A0A7C1FQM2_THERO</name>
<gene>
    <name evidence="2" type="ORF">ENM21_04500</name>
    <name evidence="1" type="ORF">ENP47_09560</name>
</gene>
<accession>A0A7C1FQM2</accession>
<dbReference type="AlphaFoldDB" id="A0A7C1FQM2"/>
<dbReference type="EMBL" id="DRWX01000214">
    <property type="protein sequence ID" value="HHM96455.1"/>
    <property type="molecule type" value="Genomic_DNA"/>
</dbReference>
<sequence>MLAGTVVLLVLAIGVLAFVLYPLWVASRRSVSPSPFPPRLLDLLAERDAIFAALRDLQLDHETGKVAADEYQALRLALLAEAARVLRATEEIERELELSIEQEIAQLRELARQGDPNASTAGVPT</sequence>
<proteinExistence type="predicted"/>